<dbReference type="EMBL" id="FOPK01000018">
    <property type="protein sequence ID" value="SFH26497.1"/>
    <property type="molecule type" value="Genomic_DNA"/>
</dbReference>
<gene>
    <name evidence="2" type="ORF">MCBMB27_03425</name>
    <name evidence="3" type="ORF">SAMN05192567_11854</name>
</gene>
<dbReference type="Proteomes" id="UP000185487">
    <property type="component" value="Chromosome"/>
</dbReference>
<organism evidence="3 5">
    <name type="scientific">Methylobacterium phyllosphaerae</name>
    <dbReference type="NCBI Taxonomy" id="418223"/>
    <lineage>
        <taxon>Bacteria</taxon>
        <taxon>Pseudomonadati</taxon>
        <taxon>Pseudomonadota</taxon>
        <taxon>Alphaproteobacteria</taxon>
        <taxon>Hyphomicrobiales</taxon>
        <taxon>Methylobacteriaceae</taxon>
        <taxon>Methylobacterium</taxon>
    </lineage>
</organism>
<evidence type="ECO:0000313" key="2">
    <source>
        <dbReference type="EMBL" id="APT32716.1"/>
    </source>
</evidence>
<accession>A0AAE8L7W9</accession>
<reference evidence="3 5" key="2">
    <citation type="submission" date="2016-10" db="EMBL/GenBank/DDBJ databases">
        <authorList>
            <person name="Varghese N."/>
            <person name="Submissions S."/>
        </authorList>
    </citation>
    <scope>NUCLEOTIDE SEQUENCE [LARGE SCALE GENOMIC DNA]</scope>
    <source>
        <strain evidence="3 5">CBMB27</strain>
    </source>
</reference>
<dbReference type="EMBL" id="CP015367">
    <property type="protein sequence ID" value="APT32716.1"/>
    <property type="molecule type" value="Genomic_DNA"/>
</dbReference>
<reference evidence="2 4" key="1">
    <citation type="submission" date="2016-04" db="EMBL/GenBank/DDBJ databases">
        <title>Complete genome sequencing and analysis of CBMB27, Methylobacterium phyllosphaerae isolated from leaf tissues of rice (Oryza sativa L.).</title>
        <authorList>
            <person name="Lee Y."/>
            <person name="Hwangbo K."/>
            <person name="Chung H."/>
            <person name="Yoo J."/>
            <person name="Kim K.Y."/>
            <person name="Sa T.M."/>
            <person name="Um Y."/>
            <person name="Madhaiyan M."/>
        </authorList>
    </citation>
    <scope>NUCLEOTIDE SEQUENCE [LARGE SCALE GENOMIC DNA]</scope>
    <source>
        <strain evidence="2 4">CBMB27</strain>
    </source>
</reference>
<dbReference type="KEGG" id="mphy:MCBMB27_03425"/>
<name>A0AAE8L7W9_9HYPH</name>
<evidence type="ECO:0000313" key="3">
    <source>
        <dbReference type="EMBL" id="SFH26497.1"/>
    </source>
</evidence>
<dbReference type="AlphaFoldDB" id="A0AAE8L7W9"/>
<sequence>MRSSLKEALERQERDRNGGAGHHPSGIPVELVLQISASNDQPVDLVKALMAFGLDLHEAHDIVDRLASGEKVATTLYLTAEGESPFALSRFGVMVGAPQPVDAASIPVDVLNAIEAWRLSEPERPTRDEAIGIILRRGLAAA</sequence>
<evidence type="ECO:0000313" key="5">
    <source>
        <dbReference type="Proteomes" id="UP000199140"/>
    </source>
</evidence>
<feature type="region of interest" description="Disordered" evidence="1">
    <location>
        <begin position="1"/>
        <end position="25"/>
    </location>
</feature>
<protein>
    <submittedName>
        <fullName evidence="3">Uncharacterized protein</fullName>
    </submittedName>
</protein>
<dbReference type="RefSeq" id="WP_139231610.1">
    <property type="nucleotide sequence ID" value="NZ_CP015367.1"/>
</dbReference>
<keyword evidence="4" id="KW-1185">Reference proteome</keyword>
<proteinExistence type="predicted"/>
<evidence type="ECO:0000313" key="4">
    <source>
        <dbReference type="Proteomes" id="UP000185487"/>
    </source>
</evidence>
<feature type="compositionally biased region" description="Basic and acidic residues" evidence="1">
    <location>
        <begin position="1"/>
        <end position="17"/>
    </location>
</feature>
<dbReference type="Proteomes" id="UP000199140">
    <property type="component" value="Unassembled WGS sequence"/>
</dbReference>
<evidence type="ECO:0000256" key="1">
    <source>
        <dbReference type="SAM" id="MobiDB-lite"/>
    </source>
</evidence>